<name>A0A699YMT1_HAELA</name>
<comment type="catalytic activity">
    <reaction evidence="3">
        <text>a beta-D-Man-(1-&gt;4)-beta-D-GlcNAc-(1-&gt;4)-alpha-D-GlcNAc-diphospho-di-trans,poly-cis-dolichol + GDP-alpha-D-mannose = an alpha-D-Man-(1-&gt;3)-beta-D-Man-(1-&gt;4)-beta-D-GlcNAc-(1-&gt;4)-alpha-D-GlcNAc-diphospho-di-trans,poly-cis-dolichol + GDP + H(+)</text>
        <dbReference type="Rhea" id="RHEA:29515"/>
        <dbReference type="Rhea" id="RHEA-COMP:19511"/>
        <dbReference type="Rhea" id="RHEA-COMP:19513"/>
        <dbReference type="ChEBI" id="CHEBI:15378"/>
        <dbReference type="ChEBI" id="CHEBI:57527"/>
        <dbReference type="ChEBI" id="CHEBI:58189"/>
        <dbReference type="ChEBI" id="CHEBI:58472"/>
        <dbReference type="ChEBI" id="CHEBI:132510"/>
        <dbReference type="EC" id="2.4.1.132"/>
    </reaction>
    <physiologicalReaction direction="left-to-right" evidence="3">
        <dbReference type="Rhea" id="RHEA:29516"/>
    </physiologicalReaction>
</comment>
<organism evidence="5 6">
    <name type="scientific">Haematococcus lacustris</name>
    <name type="common">Green alga</name>
    <name type="synonym">Haematococcus pluvialis</name>
    <dbReference type="NCBI Taxonomy" id="44745"/>
    <lineage>
        <taxon>Eukaryota</taxon>
        <taxon>Viridiplantae</taxon>
        <taxon>Chlorophyta</taxon>
        <taxon>core chlorophytes</taxon>
        <taxon>Chlorophyceae</taxon>
        <taxon>CS clade</taxon>
        <taxon>Chlamydomonadales</taxon>
        <taxon>Haematococcaceae</taxon>
        <taxon>Haematococcus</taxon>
    </lineage>
</organism>
<dbReference type="InterPro" id="IPR027054">
    <property type="entry name" value="ALG2"/>
</dbReference>
<dbReference type="UniPathway" id="UPA00378"/>
<dbReference type="GO" id="GO:0102704">
    <property type="term" value="F:GDP-Man:Man(2)GlcNAc(2)-PP-Dol alpha-1,6-mannosyltransferase activity"/>
    <property type="evidence" value="ECO:0007669"/>
    <property type="project" value="UniProtKB-UniRule"/>
</dbReference>
<proteinExistence type="inferred from homology"/>
<dbReference type="EC" id="2.4.1.257" evidence="3"/>
<keyword evidence="1 3" id="KW-0328">Glycosyltransferase</keyword>
<dbReference type="EMBL" id="BLLF01000400">
    <property type="protein sequence ID" value="GFH11413.1"/>
    <property type="molecule type" value="Genomic_DNA"/>
</dbReference>
<dbReference type="AlphaFoldDB" id="A0A699YMT1"/>
<dbReference type="EC" id="2.4.1.132" evidence="3"/>
<dbReference type="PANTHER" id="PTHR45918:SF1">
    <property type="entry name" value="ALPHA-1,3_1,6-MANNOSYLTRANSFERASE ALG2"/>
    <property type="match status" value="1"/>
</dbReference>
<dbReference type="PANTHER" id="PTHR45918">
    <property type="entry name" value="ALPHA-1,3/1,6-MANNOSYLTRANSFERASE ALG2"/>
    <property type="match status" value="1"/>
</dbReference>
<dbReference type="Proteomes" id="UP000485058">
    <property type="component" value="Unassembled WGS sequence"/>
</dbReference>
<comment type="caution">
    <text evidence="5">The sequence shown here is derived from an EMBL/GenBank/DDBJ whole genome shotgun (WGS) entry which is preliminary data.</text>
</comment>
<protein>
    <recommendedName>
        <fullName evidence="3">Alpha-1,3/1,6-mannosyltransferase ALG2</fullName>
        <ecNumber evidence="3">2.4.1.132</ecNumber>
        <ecNumber evidence="3">2.4.1.257</ecNumber>
    </recommendedName>
    <alternativeName>
        <fullName evidence="3">GDP-Man:Man(1)GlcNAc(2)-PP-Dol alpha-1,3-mannosyltransferase</fullName>
    </alternativeName>
</protein>
<evidence type="ECO:0000313" key="6">
    <source>
        <dbReference type="Proteomes" id="UP000485058"/>
    </source>
</evidence>
<gene>
    <name evidence="5" type="ORF">HaLaN_06906</name>
</gene>
<sequence length="320" mass="34492">MEQVQYDVIIVDQVSAVIPLLKLLTSSRILFYCHFPDMLLAERRSAIKRLYRAPLDWVEQHTTGQADLVLVNSRFTAGIFASTFQRLAKRKLEPQVLYPAVAVPAASTLLAAQAGWREALGPVPPPPDLLASSTCSSREAGVSHQEPQVWPQAQGVAAPLCQHPLGAGLPENVEHFEELQQLVRELGLQEEVRFLPSFTDKQRSALLAACTAVIYTPQHEHFGIVPLEAMVAGRPVLAANSGGPTESVVHGVTGFLCDPTPSAFASAARQLLAQGGAKAHSMGEAARAHIVDRFSRAAFGKQLDSYIKGLVNQGEAPRAG</sequence>
<dbReference type="SUPFAM" id="SSF53756">
    <property type="entry name" value="UDP-Glycosyltransferase/glycogen phosphorylase"/>
    <property type="match status" value="1"/>
</dbReference>
<evidence type="ECO:0000313" key="5">
    <source>
        <dbReference type="EMBL" id="GFH11413.1"/>
    </source>
</evidence>
<dbReference type="Gene3D" id="3.40.50.2000">
    <property type="entry name" value="Glycogen Phosphorylase B"/>
    <property type="match status" value="1"/>
</dbReference>
<evidence type="ECO:0000259" key="4">
    <source>
        <dbReference type="Pfam" id="PF00534"/>
    </source>
</evidence>
<comment type="function">
    <text evidence="3">Mannosylates Man(2)GlcNAc(2)-dolichol diphosphate and Man(1)GlcNAc(2)-dolichol diphosphate to form Man(3)GlcNAc(2)-dolichol diphosphate.</text>
</comment>
<dbReference type="InterPro" id="IPR001296">
    <property type="entry name" value="Glyco_trans_1"/>
</dbReference>
<comment type="subcellular location">
    <subcellularLocation>
        <location evidence="3">Endoplasmic reticulum membrane</location>
        <topology evidence="3">Single-pass membrane protein</topology>
    </subcellularLocation>
</comment>
<dbReference type="GO" id="GO:0005789">
    <property type="term" value="C:endoplasmic reticulum membrane"/>
    <property type="evidence" value="ECO:0007669"/>
    <property type="project" value="UniProtKB-SubCell"/>
</dbReference>
<evidence type="ECO:0000256" key="2">
    <source>
        <dbReference type="ARBA" id="ARBA00022679"/>
    </source>
</evidence>
<comment type="catalytic activity">
    <reaction evidence="3">
        <text>an alpha-D-Man-(1-&gt;3)-beta-D-Man-(1-&gt;4)-beta-D-GlcNAc-(1-&gt;4)-alpha-D-GlcNAc-diphospho-di-trans,poly-cis-dolichol + GDP-alpha-D-mannose = an alpha-D-Man-(1-&gt;3)-[alpha-D-Man-(1-&gt;6)]-beta-D-Man-(1-&gt;4)-beta-D-GlcNAc-(1-&gt;4)-alpha-D-GlcNAc-diphospho-di-trans,poly-cis-dolichol + GDP + H(+)</text>
        <dbReference type="Rhea" id="RHEA:29519"/>
        <dbReference type="Rhea" id="RHEA-COMP:19513"/>
        <dbReference type="Rhea" id="RHEA-COMP:19515"/>
        <dbReference type="ChEBI" id="CHEBI:15378"/>
        <dbReference type="ChEBI" id="CHEBI:57527"/>
        <dbReference type="ChEBI" id="CHEBI:58189"/>
        <dbReference type="ChEBI" id="CHEBI:132510"/>
        <dbReference type="ChEBI" id="CHEBI:132511"/>
        <dbReference type="EC" id="2.4.1.257"/>
    </reaction>
    <physiologicalReaction direction="left-to-right" evidence="3">
        <dbReference type="Rhea" id="RHEA:29520"/>
    </physiologicalReaction>
</comment>
<evidence type="ECO:0000256" key="3">
    <source>
        <dbReference type="RuleBase" id="RU367136"/>
    </source>
</evidence>
<comment type="pathway">
    <text evidence="3">Protein modification; protein glycosylation.</text>
</comment>
<dbReference type="GO" id="GO:0004378">
    <property type="term" value="F:GDP-Man:Man(1)GlcNAc(2)-PP-Dol alpha-1,3-mannosyltransferase activity"/>
    <property type="evidence" value="ECO:0007669"/>
    <property type="project" value="UniProtKB-UniRule"/>
</dbReference>
<reference evidence="5 6" key="1">
    <citation type="submission" date="2020-02" db="EMBL/GenBank/DDBJ databases">
        <title>Draft genome sequence of Haematococcus lacustris strain NIES-144.</title>
        <authorList>
            <person name="Morimoto D."/>
            <person name="Nakagawa S."/>
            <person name="Yoshida T."/>
            <person name="Sawayama S."/>
        </authorList>
    </citation>
    <scope>NUCLEOTIDE SEQUENCE [LARGE SCALE GENOMIC DNA]</scope>
    <source>
        <strain evidence="5 6">NIES-144</strain>
    </source>
</reference>
<evidence type="ECO:0000256" key="1">
    <source>
        <dbReference type="ARBA" id="ARBA00022676"/>
    </source>
</evidence>
<dbReference type="Pfam" id="PF00534">
    <property type="entry name" value="Glycos_transf_1"/>
    <property type="match status" value="1"/>
</dbReference>
<accession>A0A699YMT1</accession>
<keyword evidence="6" id="KW-1185">Reference proteome</keyword>
<comment type="similarity">
    <text evidence="3">Belongs to the glycosyltransferase group 1 family.</text>
</comment>
<keyword evidence="2 3" id="KW-0808">Transferase</keyword>
<feature type="domain" description="Glycosyl transferase family 1" evidence="4">
    <location>
        <begin position="172"/>
        <end position="288"/>
    </location>
</feature>